<evidence type="ECO:0000259" key="3">
    <source>
        <dbReference type="PROSITE" id="PS50053"/>
    </source>
</evidence>
<dbReference type="SMART" id="SM00727">
    <property type="entry name" value="STI1"/>
    <property type="match status" value="2"/>
</dbReference>
<reference evidence="5" key="2">
    <citation type="submission" date="2009-11" db="EMBL/GenBank/DDBJ databases">
        <title>The Genome Sequence of Allomyces macrogynus strain ATCC 38327.</title>
        <authorList>
            <consortium name="The Broad Institute Genome Sequencing Platform"/>
            <person name="Russ C."/>
            <person name="Cuomo C."/>
            <person name="Shea T."/>
            <person name="Young S.K."/>
            <person name="Zeng Q."/>
            <person name="Koehrsen M."/>
            <person name="Haas B."/>
            <person name="Borodovsky M."/>
            <person name="Guigo R."/>
            <person name="Alvarado L."/>
            <person name="Berlin A."/>
            <person name="Borenstein D."/>
            <person name="Chen Z."/>
            <person name="Engels R."/>
            <person name="Freedman E."/>
            <person name="Gellesch M."/>
            <person name="Goldberg J."/>
            <person name="Griggs A."/>
            <person name="Gujja S."/>
            <person name="Heiman D."/>
            <person name="Hepburn T."/>
            <person name="Howarth C."/>
            <person name="Jen D."/>
            <person name="Larson L."/>
            <person name="Lewis B."/>
            <person name="Mehta T."/>
            <person name="Park D."/>
            <person name="Pearson M."/>
            <person name="Roberts A."/>
            <person name="Saif S."/>
            <person name="Shenoy N."/>
            <person name="Sisk P."/>
            <person name="Stolte C."/>
            <person name="Sykes S."/>
            <person name="Walk T."/>
            <person name="White J."/>
            <person name="Yandava C."/>
            <person name="Burger G."/>
            <person name="Gray M.W."/>
            <person name="Holland P.W.H."/>
            <person name="King N."/>
            <person name="Lang F.B.F."/>
            <person name="Roger A.J."/>
            <person name="Ruiz-Trillo I."/>
            <person name="Lander E."/>
            <person name="Nusbaum C."/>
        </authorList>
    </citation>
    <scope>NUCLEOTIDE SEQUENCE [LARGE SCALE GENOMIC DNA]</scope>
    <source>
        <strain evidence="5">ATCC 38327</strain>
    </source>
</reference>
<dbReference type="PROSITE" id="PS50053">
    <property type="entry name" value="UBIQUITIN_2"/>
    <property type="match status" value="1"/>
</dbReference>
<evidence type="ECO:0000256" key="1">
    <source>
        <dbReference type="SAM" id="MobiDB-lite"/>
    </source>
</evidence>
<dbReference type="SMART" id="SM00165">
    <property type="entry name" value="UBA"/>
    <property type="match status" value="1"/>
</dbReference>
<dbReference type="PANTHER" id="PTHR10677">
    <property type="entry name" value="UBIQUILIN"/>
    <property type="match status" value="1"/>
</dbReference>
<dbReference type="InterPro" id="IPR000626">
    <property type="entry name" value="Ubiquitin-like_dom"/>
</dbReference>
<organism evidence="4 5">
    <name type="scientific">Allomyces macrogynus (strain ATCC 38327)</name>
    <name type="common">Allomyces javanicus var. macrogynus</name>
    <dbReference type="NCBI Taxonomy" id="578462"/>
    <lineage>
        <taxon>Eukaryota</taxon>
        <taxon>Fungi</taxon>
        <taxon>Fungi incertae sedis</taxon>
        <taxon>Blastocladiomycota</taxon>
        <taxon>Blastocladiomycetes</taxon>
        <taxon>Blastocladiales</taxon>
        <taxon>Blastocladiaceae</taxon>
        <taxon>Allomyces</taxon>
    </lineage>
</organism>
<dbReference type="OMA" id="TVHVVCR"/>
<reference evidence="4 5" key="1">
    <citation type="submission" date="2009-11" db="EMBL/GenBank/DDBJ databases">
        <title>Annotation of Allomyces macrogynus ATCC 38327.</title>
        <authorList>
            <consortium name="The Broad Institute Genome Sequencing Platform"/>
            <person name="Russ C."/>
            <person name="Cuomo C."/>
            <person name="Burger G."/>
            <person name="Gray M.W."/>
            <person name="Holland P.W.H."/>
            <person name="King N."/>
            <person name="Lang F.B.F."/>
            <person name="Roger A.J."/>
            <person name="Ruiz-Trillo I."/>
            <person name="Young S.K."/>
            <person name="Zeng Q."/>
            <person name="Gargeya S."/>
            <person name="Fitzgerald M."/>
            <person name="Haas B."/>
            <person name="Abouelleil A."/>
            <person name="Alvarado L."/>
            <person name="Arachchi H.M."/>
            <person name="Berlin A."/>
            <person name="Chapman S.B."/>
            <person name="Gearin G."/>
            <person name="Goldberg J."/>
            <person name="Griggs A."/>
            <person name="Gujja S."/>
            <person name="Hansen M."/>
            <person name="Heiman D."/>
            <person name="Howarth C."/>
            <person name="Larimer J."/>
            <person name="Lui A."/>
            <person name="MacDonald P.J.P."/>
            <person name="McCowen C."/>
            <person name="Montmayeur A."/>
            <person name="Murphy C."/>
            <person name="Neiman D."/>
            <person name="Pearson M."/>
            <person name="Priest M."/>
            <person name="Roberts A."/>
            <person name="Saif S."/>
            <person name="Shea T."/>
            <person name="Sisk P."/>
            <person name="Stolte C."/>
            <person name="Sykes S."/>
            <person name="Wortman J."/>
            <person name="Nusbaum C."/>
            <person name="Birren B."/>
        </authorList>
    </citation>
    <scope>NUCLEOTIDE SEQUENCE [LARGE SCALE GENOMIC DNA]</scope>
    <source>
        <strain evidence="4 5">ATCC 38327</strain>
    </source>
</reference>
<feature type="domain" description="UBA" evidence="2">
    <location>
        <begin position="319"/>
        <end position="368"/>
    </location>
</feature>
<dbReference type="InterPro" id="IPR029071">
    <property type="entry name" value="Ubiquitin-like_domsf"/>
</dbReference>
<keyword evidence="5" id="KW-1185">Reference proteome</keyword>
<dbReference type="STRING" id="578462.A0A0L0T7T6"/>
<dbReference type="VEuPathDB" id="FungiDB:AMAG_14975"/>
<protein>
    <recommendedName>
        <fullName evidence="6">UBA domain-containing protein</fullName>
    </recommendedName>
</protein>
<dbReference type="Pfam" id="PF23195">
    <property type="entry name" value="UBQLN1"/>
    <property type="match status" value="1"/>
</dbReference>
<dbReference type="Gene3D" id="1.10.8.10">
    <property type="entry name" value="DNA helicase RuvA subunit, C-terminal domain"/>
    <property type="match status" value="1"/>
</dbReference>
<evidence type="ECO:0008006" key="6">
    <source>
        <dbReference type="Google" id="ProtNLM"/>
    </source>
</evidence>
<dbReference type="FunFam" id="1.10.260.100:FF:000001">
    <property type="entry name" value="Ubiquilin 1"/>
    <property type="match status" value="1"/>
</dbReference>
<dbReference type="PANTHER" id="PTHR10677:SF3">
    <property type="entry name" value="FI07626P-RELATED"/>
    <property type="match status" value="1"/>
</dbReference>
<proteinExistence type="predicted"/>
<dbReference type="InterPro" id="IPR015940">
    <property type="entry name" value="UBA"/>
</dbReference>
<feature type="compositionally biased region" description="Low complexity" evidence="1">
    <location>
        <begin position="221"/>
        <end position="243"/>
    </location>
</feature>
<dbReference type="PROSITE" id="PS50030">
    <property type="entry name" value="UBA"/>
    <property type="match status" value="1"/>
</dbReference>
<dbReference type="AlphaFoldDB" id="A0A0L0T7T6"/>
<evidence type="ECO:0000313" key="5">
    <source>
        <dbReference type="Proteomes" id="UP000054350"/>
    </source>
</evidence>
<dbReference type="InterPro" id="IPR006636">
    <property type="entry name" value="STI1_HS-bd"/>
</dbReference>
<gene>
    <name evidence="4" type="ORF">AMAG_14975</name>
</gene>
<dbReference type="eggNOG" id="KOG0010">
    <property type="taxonomic scope" value="Eukaryota"/>
</dbReference>
<feature type="domain" description="Ubiquitin-like" evidence="3">
    <location>
        <begin position="13"/>
        <end position="88"/>
    </location>
</feature>
<dbReference type="InterPro" id="IPR015496">
    <property type="entry name" value="Ubiquilin"/>
</dbReference>
<dbReference type="SUPFAM" id="SSF54236">
    <property type="entry name" value="Ubiquitin-like"/>
    <property type="match status" value="1"/>
</dbReference>
<accession>A0A0L0T7T6</accession>
<feature type="region of interest" description="Disordered" evidence="1">
    <location>
        <begin position="220"/>
        <end position="261"/>
    </location>
</feature>
<name>A0A0L0T7T6_ALLM3</name>
<dbReference type="GO" id="GO:0005829">
    <property type="term" value="C:cytosol"/>
    <property type="evidence" value="ECO:0007669"/>
    <property type="project" value="TreeGrafter"/>
</dbReference>
<dbReference type="CDD" id="cd17039">
    <property type="entry name" value="Ubl_ubiquitin_like"/>
    <property type="match status" value="1"/>
</dbReference>
<evidence type="ECO:0000259" key="2">
    <source>
        <dbReference type="PROSITE" id="PS50030"/>
    </source>
</evidence>
<feature type="compositionally biased region" description="Pro residues" evidence="1">
    <location>
        <begin position="249"/>
        <end position="261"/>
    </location>
</feature>
<dbReference type="Proteomes" id="UP000054350">
    <property type="component" value="Unassembled WGS sequence"/>
</dbReference>
<dbReference type="GO" id="GO:0006511">
    <property type="term" value="P:ubiquitin-dependent protein catabolic process"/>
    <property type="evidence" value="ECO:0007669"/>
    <property type="project" value="TreeGrafter"/>
</dbReference>
<dbReference type="OrthoDB" id="267397at2759"/>
<dbReference type="SUPFAM" id="SSF46934">
    <property type="entry name" value="UBA-like"/>
    <property type="match status" value="1"/>
</dbReference>
<dbReference type="GO" id="GO:0031593">
    <property type="term" value="F:polyubiquitin modification-dependent protein binding"/>
    <property type="evidence" value="ECO:0007669"/>
    <property type="project" value="TreeGrafter"/>
</dbReference>
<dbReference type="EMBL" id="GG745368">
    <property type="protein sequence ID" value="KNE70873.1"/>
    <property type="molecule type" value="Genomic_DNA"/>
</dbReference>
<dbReference type="Pfam" id="PF00627">
    <property type="entry name" value="UBA"/>
    <property type="match status" value="1"/>
</dbReference>
<sequence length="376" mass="39586">MADTPAPALPRALRILVRAPDGSKTPAHLRAGGSYTDLRLLVAATTALPVNELKLVHAGRVIEPVPDDDDAPVAPRYGLRDDSVIFVVRVNPAQQQAQPVGISGEDLQRAPRARDAVADPMDQMLGNPMVQMILSNPTLMRSMMLLDPRLRELAESNPEVARMLDDPTVLRQMADLSRNPTARRELQRQQDRALANIEVMPGGFQALERMYHSTMAPLNDAAHAPTASPSARTSTTTPSPTRTLNTDPLPNPWAAPPPPRASPFGARGIGMRGMRGNAAGAGAANLAAMLGRMPPPPAPAARPPVATAVVPPRAAPAPAVDPVAVATARYAAQLQHVEDMGFARAAAARALVAHAGDVDAAVNALVMELDEGGTDA</sequence>
<dbReference type="InterPro" id="IPR009060">
    <property type="entry name" value="UBA-like_sf"/>
</dbReference>
<dbReference type="Gene3D" id="1.10.260.100">
    <property type="match status" value="1"/>
</dbReference>
<evidence type="ECO:0000313" key="4">
    <source>
        <dbReference type="EMBL" id="KNE70873.1"/>
    </source>
</evidence>